<sequence>MTDAQRQLHTELASLCAAAAHLQATGQPAHEAAVRAAIARYTRDFAEQISGPIEPFQSGR</sequence>
<reference evidence="1 2" key="1">
    <citation type="journal article" date="2011" name="J. Bacteriol.">
        <title>Complete genome sequence of the type strain Cupriavidus necator N-1.</title>
        <authorList>
            <person name="Poehlein A."/>
            <person name="Kusian B."/>
            <person name="Friedrich B."/>
            <person name="Daniel R."/>
            <person name="Bowien B."/>
        </authorList>
    </citation>
    <scope>NUCLEOTIDE SEQUENCE [LARGE SCALE GENOMIC DNA]</scope>
    <source>
        <strain evidence="2">ATCC 43291 / DSM 13513 / CCUG 52238 / LMG 8453 / N-1</strain>
    </source>
</reference>
<dbReference type="Proteomes" id="UP000006798">
    <property type="component" value="Chromosome 1"/>
</dbReference>
<evidence type="ECO:0000313" key="1">
    <source>
        <dbReference type="EMBL" id="AEI76569.1"/>
    </source>
</evidence>
<dbReference type="KEGG" id="cnc:CNE_1c12140"/>
<dbReference type="RefSeq" id="WP_013956222.1">
    <property type="nucleotide sequence ID" value="NC_015726.1"/>
</dbReference>
<organism evidence="1 2">
    <name type="scientific">Cupriavidus necator (strain ATCC 43291 / DSM 13513 / CCUG 52238 / LMG 8453 / N-1)</name>
    <name type="common">Ralstonia eutropha</name>
    <dbReference type="NCBI Taxonomy" id="1042878"/>
    <lineage>
        <taxon>Bacteria</taxon>
        <taxon>Pseudomonadati</taxon>
        <taxon>Pseudomonadota</taxon>
        <taxon>Betaproteobacteria</taxon>
        <taxon>Burkholderiales</taxon>
        <taxon>Burkholderiaceae</taxon>
        <taxon>Cupriavidus</taxon>
    </lineage>
</organism>
<accession>G0ER51</accession>
<dbReference type="GeneID" id="34308682"/>
<protein>
    <submittedName>
        <fullName evidence="1">Uncharacterized protein</fullName>
    </submittedName>
</protein>
<gene>
    <name evidence="1" type="ordered locus">CNE_1c12140</name>
</gene>
<evidence type="ECO:0000313" key="2">
    <source>
        <dbReference type="Proteomes" id="UP000006798"/>
    </source>
</evidence>
<dbReference type="HOGENOM" id="CLU_2933634_0_0_4"/>
<name>G0ER51_CUPNN</name>
<proteinExistence type="predicted"/>
<dbReference type="EMBL" id="CP002877">
    <property type="protein sequence ID" value="AEI76569.1"/>
    <property type="molecule type" value="Genomic_DNA"/>
</dbReference>
<dbReference type="AlphaFoldDB" id="G0ER51"/>